<evidence type="ECO:0000256" key="5">
    <source>
        <dbReference type="ARBA" id="ARBA00068096"/>
    </source>
</evidence>
<organism evidence="9 10">
    <name type="scientific">Asbolus verrucosus</name>
    <name type="common">Desert ironclad beetle</name>
    <dbReference type="NCBI Taxonomy" id="1661398"/>
    <lineage>
        <taxon>Eukaryota</taxon>
        <taxon>Metazoa</taxon>
        <taxon>Ecdysozoa</taxon>
        <taxon>Arthropoda</taxon>
        <taxon>Hexapoda</taxon>
        <taxon>Insecta</taxon>
        <taxon>Pterygota</taxon>
        <taxon>Neoptera</taxon>
        <taxon>Endopterygota</taxon>
        <taxon>Coleoptera</taxon>
        <taxon>Polyphaga</taxon>
        <taxon>Cucujiformia</taxon>
        <taxon>Tenebrionidae</taxon>
        <taxon>Pimeliinae</taxon>
        <taxon>Asbolus</taxon>
    </lineage>
</organism>
<dbReference type="Proteomes" id="UP000292052">
    <property type="component" value="Unassembled WGS sequence"/>
</dbReference>
<keyword evidence="3" id="KW-1015">Disulfide bond</keyword>
<name>A0A482W4U3_ASBVE</name>
<gene>
    <name evidence="9" type="ORF">BDFB_007622</name>
</gene>
<keyword evidence="7" id="KW-0732">Signal</keyword>
<dbReference type="AlphaFoldDB" id="A0A482W4U3"/>
<dbReference type="GO" id="GO:0004252">
    <property type="term" value="F:serine-type endopeptidase activity"/>
    <property type="evidence" value="ECO:0007669"/>
    <property type="project" value="InterPro"/>
</dbReference>
<dbReference type="InterPro" id="IPR009003">
    <property type="entry name" value="Peptidase_S1_PA"/>
</dbReference>
<proteinExistence type="inferred from homology"/>
<accession>A0A482W4U3</accession>
<dbReference type="PROSITE" id="PS00134">
    <property type="entry name" value="TRYPSIN_HIS"/>
    <property type="match status" value="1"/>
</dbReference>
<feature type="domain" description="Peptidase S1" evidence="8">
    <location>
        <begin position="128"/>
        <end position="376"/>
    </location>
</feature>
<comment type="similarity">
    <text evidence="4">Belongs to the peptidase S1 family. CLIP subfamily.</text>
</comment>
<evidence type="ECO:0000256" key="7">
    <source>
        <dbReference type="SAM" id="SignalP"/>
    </source>
</evidence>
<dbReference type="InterPro" id="IPR043504">
    <property type="entry name" value="Peptidase_S1_PA_chymotrypsin"/>
</dbReference>
<dbReference type="GO" id="GO:0005576">
    <property type="term" value="C:extracellular region"/>
    <property type="evidence" value="ECO:0007669"/>
    <property type="project" value="UniProtKB-SubCell"/>
</dbReference>
<sequence>MRIILIATLISLAFANERRDDDFFSNFEEVTSPPPESLGAVPKCGEEEQKDKFMCVPYFNCDPSSNTIVDNPIVDGSNTIRPRTRPFECDHYLQICCRIPNGTTLPLELVPTINLDFQLECGIKKSETVNSSENSHEANFGEFPWMVAILNSSKETDSILICGGSLISPVVVLTAAHCVRDLKPQEIKIRAGEWNIQTINEKISHQEKEVSKIIVHKYHLRSTLYNDIALLILNSSLSKVENIGSICLPSSREDYDPTDCFVTGWGNVHGQEYFSNILKKIPLSLVSNNDCQNALRTKLGNEFILDHSFICAEGESGADACSGDGGGPLICSDSSNRNRFYQVGIVSWGVGCEEDLIPGVYTNVTEFKNWIEVKLRELGYNSTTFTP</sequence>
<evidence type="ECO:0000313" key="9">
    <source>
        <dbReference type="EMBL" id="RZC40172.1"/>
    </source>
</evidence>
<dbReference type="InterPro" id="IPR001254">
    <property type="entry name" value="Trypsin_dom"/>
</dbReference>
<dbReference type="InterPro" id="IPR018114">
    <property type="entry name" value="TRYPSIN_HIS"/>
</dbReference>
<evidence type="ECO:0000256" key="4">
    <source>
        <dbReference type="ARBA" id="ARBA00024195"/>
    </source>
</evidence>
<dbReference type="FunFam" id="2.40.10.10:FF:000038">
    <property type="entry name" value="Serine protease"/>
    <property type="match status" value="1"/>
</dbReference>
<dbReference type="SMART" id="SM00020">
    <property type="entry name" value="Tryp_SPc"/>
    <property type="match status" value="1"/>
</dbReference>
<comment type="subcellular location">
    <subcellularLocation>
        <location evidence="1">Secreted</location>
    </subcellularLocation>
</comment>
<keyword evidence="2" id="KW-0964">Secreted</keyword>
<dbReference type="CDD" id="cd00190">
    <property type="entry name" value="Tryp_SPc"/>
    <property type="match status" value="1"/>
</dbReference>
<protein>
    <recommendedName>
        <fullName evidence="5">Phenoloxidase-activating factor 2</fullName>
    </recommendedName>
    <alternativeName>
        <fullName evidence="6">Prophenoloxidase-activating factor II</fullName>
    </alternativeName>
</protein>
<dbReference type="SUPFAM" id="SSF50494">
    <property type="entry name" value="Trypsin-like serine proteases"/>
    <property type="match status" value="1"/>
</dbReference>
<reference evidence="9 10" key="1">
    <citation type="submission" date="2017-03" db="EMBL/GenBank/DDBJ databases">
        <title>Genome of the blue death feigning beetle - Asbolus verrucosus.</title>
        <authorList>
            <person name="Rider S.D."/>
        </authorList>
    </citation>
    <scope>NUCLEOTIDE SEQUENCE [LARGE SCALE GENOMIC DNA]</scope>
    <source>
        <strain evidence="9">Butters</strain>
        <tissue evidence="9">Head and leg muscle</tissue>
    </source>
</reference>
<dbReference type="InterPro" id="IPR041515">
    <property type="entry name" value="PPAF-2-like_Clip"/>
</dbReference>
<evidence type="ECO:0000256" key="6">
    <source>
        <dbReference type="ARBA" id="ARBA00076468"/>
    </source>
</evidence>
<dbReference type="PROSITE" id="PS50240">
    <property type="entry name" value="TRYPSIN_DOM"/>
    <property type="match status" value="1"/>
</dbReference>
<feature type="chain" id="PRO_5019754628" description="Phenoloxidase-activating factor 2" evidence="7">
    <location>
        <begin position="16"/>
        <end position="387"/>
    </location>
</feature>
<comment type="caution">
    <text evidence="9">The sequence shown here is derived from an EMBL/GenBank/DDBJ whole genome shotgun (WGS) entry which is preliminary data.</text>
</comment>
<dbReference type="EMBL" id="QDEB01028387">
    <property type="protein sequence ID" value="RZC40172.1"/>
    <property type="molecule type" value="Genomic_DNA"/>
</dbReference>
<evidence type="ECO:0000256" key="2">
    <source>
        <dbReference type="ARBA" id="ARBA00022525"/>
    </source>
</evidence>
<evidence type="ECO:0000313" key="10">
    <source>
        <dbReference type="Proteomes" id="UP000292052"/>
    </source>
</evidence>
<feature type="signal peptide" evidence="7">
    <location>
        <begin position="1"/>
        <end position="15"/>
    </location>
</feature>
<keyword evidence="10" id="KW-1185">Reference proteome</keyword>
<dbReference type="STRING" id="1661398.A0A482W4U3"/>
<dbReference type="PRINTS" id="PR00722">
    <property type="entry name" value="CHYMOTRYPSIN"/>
</dbReference>
<dbReference type="PANTHER" id="PTHR24256">
    <property type="entry name" value="TRYPTASE-RELATED"/>
    <property type="match status" value="1"/>
</dbReference>
<evidence type="ECO:0000256" key="3">
    <source>
        <dbReference type="ARBA" id="ARBA00023157"/>
    </source>
</evidence>
<dbReference type="InterPro" id="IPR051487">
    <property type="entry name" value="Ser/Thr_Proteases_Immune/Dev"/>
</dbReference>
<dbReference type="Gene3D" id="2.40.10.10">
    <property type="entry name" value="Trypsin-like serine proteases"/>
    <property type="match status" value="2"/>
</dbReference>
<dbReference type="Pfam" id="PF00089">
    <property type="entry name" value="Trypsin"/>
    <property type="match status" value="1"/>
</dbReference>
<evidence type="ECO:0000259" key="8">
    <source>
        <dbReference type="PROSITE" id="PS50240"/>
    </source>
</evidence>
<evidence type="ECO:0000256" key="1">
    <source>
        <dbReference type="ARBA" id="ARBA00004613"/>
    </source>
</evidence>
<dbReference type="GO" id="GO:0006508">
    <property type="term" value="P:proteolysis"/>
    <property type="evidence" value="ECO:0007669"/>
    <property type="project" value="InterPro"/>
</dbReference>
<dbReference type="OrthoDB" id="10061449at2759"/>
<dbReference type="Pfam" id="PF18322">
    <property type="entry name" value="CLIP_1"/>
    <property type="match status" value="1"/>
</dbReference>
<dbReference type="InterPro" id="IPR001314">
    <property type="entry name" value="Peptidase_S1A"/>
</dbReference>